<proteinExistence type="predicted"/>
<dbReference type="SMART" id="SM01012">
    <property type="entry name" value="ANTAR"/>
    <property type="match status" value="1"/>
</dbReference>
<dbReference type="PROSITE" id="PS50921">
    <property type="entry name" value="ANTAR"/>
    <property type="match status" value="1"/>
</dbReference>
<dbReference type="AlphaFoldDB" id="A0A174D6D8"/>
<evidence type="ECO:0000313" key="4">
    <source>
        <dbReference type="Proteomes" id="UP000095447"/>
    </source>
</evidence>
<evidence type="ECO:0000313" key="3">
    <source>
        <dbReference type="EMBL" id="CUQ37645.1"/>
    </source>
</evidence>
<dbReference type="Gene3D" id="1.10.10.10">
    <property type="entry name" value="Winged helix-like DNA-binding domain superfamily/Winged helix DNA-binding domain"/>
    <property type="match status" value="1"/>
</dbReference>
<evidence type="ECO:0000313" key="5">
    <source>
        <dbReference type="Proteomes" id="UP000095762"/>
    </source>
</evidence>
<dbReference type="RefSeq" id="WP_008704904.1">
    <property type="nucleotide sequence ID" value="NZ_CYZA01000012.1"/>
</dbReference>
<dbReference type="GO" id="GO:0003723">
    <property type="term" value="F:RNA binding"/>
    <property type="evidence" value="ECO:0007669"/>
    <property type="project" value="InterPro"/>
</dbReference>
<dbReference type="Pfam" id="PF03861">
    <property type="entry name" value="ANTAR"/>
    <property type="match status" value="1"/>
</dbReference>
<dbReference type="SUPFAM" id="SSF52172">
    <property type="entry name" value="CheY-like"/>
    <property type="match status" value="1"/>
</dbReference>
<evidence type="ECO:0000313" key="2">
    <source>
        <dbReference type="EMBL" id="CUO19610.1"/>
    </source>
</evidence>
<dbReference type="InterPro" id="IPR036388">
    <property type="entry name" value="WH-like_DNA-bd_sf"/>
</dbReference>
<organism evidence="2 4">
    <name type="scientific">Blautia obeum</name>
    <dbReference type="NCBI Taxonomy" id="40520"/>
    <lineage>
        <taxon>Bacteria</taxon>
        <taxon>Bacillati</taxon>
        <taxon>Bacillota</taxon>
        <taxon>Clostridia</taxon>
        <taxon>Lachnospirales</taxon>
        <taxon>Lachnospiraceae</taxon>
        <taxon>Blautia</taxon>
    </lineage>
</organism>
<evidence type="ECO:0000259" key="1">
    <source>
        <dbReference type="PROSITE" id="PS50921"/>
    </source>
</evidence>
<dbReference type="EMBL" id="CZBP01000038">
    <property type="protein sequence ID" value="CUQ37645.1"/>
    <property type="molecule type" value="Genomic_DNA"/>
</dbReference>
<dbReference type="InterPro" id="IPR005561">
    <property type="entry name" value="ANTAR"/>
</dbReference>
<accession>A0A174D6D8</accession>
<reference evidence="4 5" key="1">
    <citation type="submission" date="2015-09" db="EMBL/GenBank/DDBJ databases">
        <authorList>
            <consortium name="Pathogen Informatics"/>
        </authorList>
    </citation>
    <scope>NUCLEOTIDE SEQUENCE [LARGE SCALE GENOMIC DNA]</scope>
    <source>
        <strain evidence="2 4">2789STDY5608838</strain>
        <strain evidence="3 5">2789STDY5834957</strain>
    </source>
</reference>
<protein>
    <submittedName>
        <fullName evidence="2">ANTAR domain</fullName>
    </submittedName>
</protein>
<gene>
    <name evidence="2" type="ORF">ERS852395_02322</name>
    <name evidence="3" type="ORF">ERS852569_03486</name>
</gene>
<dbReference type="Proteomes" id="UP000095447">
    <property type="component" value="Unassembled WGS sequence"/>
</dbReference>
<sequence>MSSSIVIALPKIEDAKKIRTILNRHGLTVASVCSSVSNALANISELDSGVLICGYKLTDAYYKDALDDLPQYFEMLLLASQRIIDEAPNSVSTVQMPMKASALIDTVNDMLYHLERRIKKEKKKPKPRSEKEQNYISNAKRLLMEKNQMTEEEAYRHIQKCSMDSGTNMVETAQMLLMLMYDEI</sequence>
<dbReference type="InterPro" id="IPR011006">
    <property type="entry name" value="CheY-like_superfamily"/>
</dbReference>
<dbReference type="EMBL" id="CYZA01000012">
    <property type="protein sequence ID" value="CUO19610.1"/>
    <property type="molecule type" value="Genomic_DNA"/>
</dbReference>
<name>A0A174D6D8_9FIRM</name>
<feature type="domain" description="ANTAR" evidence="1">
    <location>
        <begin position="116"/>
        <end position="177"/>
    </location>
</feature>
<dbReference type="Proteomes" id="UP000095762">
    <property type="component" value="Unassembled WGS sequence"/>
</dbReference>